<comment type="caution">
    <text evidence="13">The sequence shown here is derived from an EMBL/GenBank/DDBJ whole genome shotgun (WGS) entry which is preliminary data.</text>
</comment>
<comment type="catalytic activity">
    <reaction evidence="7">
        <text>GDP-alpha-D-perosamine + 2-oxoglutarate = GDP-4-dehydro-alpha-D-rhamnose + L-glutamate</text>
        <dbReference type="Rhea" id="RHEA:36779"/>
        <dbReference type="ChEBI" id="CHEBI:16810"/>
        <dbReference type="ChEBI" id="CHEBI:29985"/>
        <dbReference type="ChEBI" id="CHEBI:57964"/>
        <dbReference type="ChEBI" id="CHEBI:73996"/>
        <dbReference type="EC" id="2.6.1.102"/>
    </reaction>
</comment>
<evidence type="ECO:0000256" key="3">
    <source>
        <dbReference type="ARBA" id="ARBA00022576"/>
    </source>
</evidence>
<evidence type="ECO:0000256" key="7">
    <source>
        <dbReference type="ARBA" id="ARBA00051587"/>
    </source>
</evidence>
<evidence type="ECO:0000313" key="13">
    <source>
        <dbReference type="EMBL" id="RQP21626.1"/>
    </source>
</evidence>
<keyword evidence="5 11" id="KW-0663">Pyridoxal phosphate</keyword>
<sequence>MSNTTNGSAAPTAVLDAVRSVLGTPTGTIALHEPEFAGQEWTYVKECIDTGWVSSVGSYVDRFERDLAEVTGTAHAVATSNGTSALHTCLLLAGVQPGDEVLIPALTFIATANAVSYASATPHFVESESTSLGVDARALDDYLTEIADSRDGESFNRRTGARIRALVVMHVFGHPCDLDALAELASRWHLVLIEDAAESLGSTYHGRHTGNVGIVSALSFNGNKLVTTGGGGAVLTNDPALGKRAKHLTTTARVPHRWNFIHDEVGYNYRLPNLNAALGCAQLERLGSFVERKRRLASRYETAFENVAAARFLREPAGTSSNFWLNAIVLDESLAPRRDEVLAMLNDAGYMSRPIWTLMHRLPMYAACPRMPLPMAESLEARIINLPSSPRLAD</sequence>
<dbReference type="CDD" id="cd00616">
    <property type="entry name" value="AHBA_syn"/>
    <property type="match status" value="1"/>
</dbReference>
<reference evidence="13 14" key="1">
    <citation type="submission" date="2018-08" db="EMBL/GenBank/DDBJ databases">
        <authorList>
            <person name="Khan S.A."/>
            <person name="Jeon C.O."/>
            <person name="Chun B.H."/>
            <person name="Jeong S.E."/>
        </authorList>
    </citation>
    <scope>NUCLEOTIDE SEQUENCE [LARGE SCALE GENOMIC DNA]</scope>
    <source>
        <strain evidence="13 14">S-16</strain>
    </source>
</reference>
<evidence type="ECO:0000256" key="2">
    <source>
        <dbReference type="ARBA" id="ARBA00005125"/>
    </source>
</evidence>
<organism evidence="13 14">
    <name type="scientific">Piscinibacter terrae</name>
    <dbReference type="NCBI Taxonomy" id="2496871"/>
    <lineage>
        <taxon>Bacteria</taxon>
        <taxon>Pseudomonadati</taxon>
        <taxon>Pseudomonadota</taxon>
        <taxon>Betaproteobacteria</taxon>
        <taxon>Burkholderiales</taxon>
        <taxon>Sphaerotilaceae</taxon>
        <taxon>Piscinibacter</taxon>
    </lineage>
</organism>
<protein>
    <recommendedName>
        <fullName evidence="9">GDP-perosamine synthase</fullName>
        <ecNumber evidence="8">2.6.1.102</ecNumber>
    </recommendedName>
</protein>
<dbReference type="Proteomes" id="UP000267464">
    <property type="component" value="Unassembled WGS sequence"/>
</dbReference>
<accession>A0A3N7HKT9</accession>
<dbReference type="EC" id="2.6.1.102" evidence="8"/>
<evidence type="ECO:0000256" key="12">
    <source>
        <dbReference type="RuleBase" id="RU004508"/>
    </source>
</evidence>
<dbReference type="InterPro" id="IPR015422">
    <property type="entry name" value="PyrdxlP-dep_Trfase_small"/>
</dbReference>
<feature type="active site" description="Proton acceptor" evidence="10">
    <location>
        <position position="224"/>
    </location>
</feature>
<comment type="pathway">
    <text evidence="2">Bacterial outer membrane biogenesis; LPS O-antigen biosynthesis.</text>
</comment>
<dbReference type="SUPFAM" id="SSF53383">
    <property type="entry name" value="PLP-dependent transferases"/>
    <property type="match status" value="1"/>
</dbReference>
<dbReference type="RefSeq" id="WP_124543569.1">
    <property type="nucleotide sequence ID" value="NZ_QUSW01000010.1"/>
</dbReference>
<evidence type="ECO:0000256" key="9">
    <source>
        <dbReference type="ARBA" id="ARBA00074221"/>
    </source>
</evidence>
<evidence type="ECO:0000256" key="11">
    <source>
        <dbReference type="PIRSR" id="PIRSR000390-2"/>
    </source>
</evidence>
<dbReference type="NCBIfam" id="TIGR04181">
    <property type="entry name" value="NHT_00031"/>
    <property type="match status" value="1"/>
</dbReference>
<evidence type="ECO:0000313" key="14">
    <source>
        <dbReference type="Proteomes" id="UP000267464"/>
    </source>
</evidence>
<evidence type="ECO:0000256" key="5">
    <source>
        <dbReference type="ARBA" id="ARBA00022898"/>
    </source>
</evidence>
<dbReference type="GO" id="GO:0000271">
    <property type="term" value="P:polysaccharide biosynthetic process"/>
    <property type="evidence" value="ECO:0007669"/>
    <property type="project" value="TreeGrafter"/>
</dbReference>
<dbReference type="InterPro" id="IPR000653">
    <property type="entry name" value="DegT/StrS_aminotransferase"/>
</dbReference>
<evidence type="ECO:0000256" key="1">
    <source>
        <dbReference type="ARBA" id="ARBA00001933"/>
    </source>
</evidence>
<keyword evidence="3 13" id="KW-0032">Aminotransferase</keyword>
<name>A0A3N7HKT9_9BURK</name>
<evidence type="ECO:0000256" key="6">
    <source>
        <dbReference type="ARBA" id="ARBA00037999"/>
    </source>
</evidence>
<evidence type="ECO:0000256" key="10">
    <source>
        <dbReference type="PIRSR" id="PIRSR000390-1"/>
    </source>
</evidence>
<dbReference type="AlphaFoldDB" id="A0A3N7HKT9"/>
<keyword evidence="14" id="KW-1185">Reference proteome</keyword>
<feature type="modified residue" description="N6-(pyridoxal phosphate)lysine" evidence="11">
    <location>
        <position position="224"/>
    </location>
</feature>
<proteinExistence type="inferred from homology"/>
<dbReference type="FunFam" id="3.40.640.10:FF:000090">
    <property type="entry name" value="Pyridoxal phosphate-dependent aminotransferase"/>
    <property type="match status" value="1"/>
</dbReference>
<dbReference type="PANTHER" id="PTHR30244:SF30">
    <property type="entry name" value="BLR5990 PROTEIN"/>
    <property type="match status" value="1"/>
</dbReference>
<dbReference type="Gene3D" id="3.40.640.10">
    <property type="entry name" value="Type I PLP-dependent aspartate aminotransferase-like (Major domain)"/>
    <property type="match status" value="1"/>
</dbReference>
<evidence type="ECO:0000256" key="8">
    <source>
        <dbReference type="ARBA" id="ARBA00066317"/>
    </source>
</evidence>
<dbReference type="InterPro" id="IPR026385">
    <property type="entry name" value="LegC-like"/>
</dbReference>
<dbReference type="PANTHER" id="PTHR30244">
    <property type="entry name" value="TRANSAMINASE"/>
    <property type="match status" value="1"/>
</dbReference>
<keyword evidence="4 13" id="KW-0808">Transferase</keyword>
<gene>
    <name evidence="13" type="ORF">DZC73_27350</name>
</gene>
<dbReference type="EMBL" id="QUSW01000010">
    <property type="protein sequence ID" value="RQP21626.1"/>
    <property type="molecule type" value="Genomic_DNA"/>
</dbReference>
<comment type="cofactor">
    <cofactor evidence="1">
        <name>pyridoxal 5'-phosphate</name>
        <dbReference type="ChEBI" id="CHEBI:597326"/>
    </cofactor>
</comment>
<dbReference type="Pfam" id="PF01041">
    <property type="entry name" value="DegT_DnrJ_EryC1"/>
    <property type="match status" value="1"/>
</dbReference>
<dbReference type="OrthoDB" id="9804264at2"/>
<dbReference type="InterPro" id="IPR015421">
    <property type="entry name" value="PyrdxlP-dep_Trfase_major"/>
</dbReference>
<dbReference type="PIRSF" id="PIRSF000390">
    <property type="entry name" value="PLP_StrS"/>
    <property type="match status" value="1"/>
</dbReference>
<dbReference type="Gene3D" id="3.90.1150.10">
    <property type="entry name" value="Aspartate Aminotransferase, domain 1"/>
    <property type="match status" value="1"/>
</dbReference>
<reference evidence="13 14" key="2">
    <citation type="submission" date="2018-12" db="EMBL/GenBank/DDBJ databases">
        <title>Rhizobacter gummiphilus sp. nov., a rubber-degrading bacterium isolated from the soil of a botanical garden in Japan.</title>
        <authorList>
            <person name="Shunsuke S.S."/>
        </authorList>
    </citation>
    <scope>NUCLEOTIDE SEQUENCE [LARGE SCALE GENOMIC DNA]</scope>
    <source>
        <strain evidence="13 14">S-16</strain>
    </source>
</reference>
<comment type="similarity">
    <text evidence="6 12">Belongs to the DegT/DnrJ/EryC1 family.</text>
</comment>
<evidence type="ECO:0000256" key="4">
    <source>
        <dbReference type="ARBA" id="ARBA00022679"/>
    </source>
</evidence>
<dbReference type="InterPro" id="IPR015424">
    <property type="entry name" value="PyrdxlP-dep_Trfase"/>
</dbReference>
<dbReference type="GO" id="GO:0030170">
    <property type="term" value="F:pyridoxal phosphate binding"/>
    <property type="evidence" value="ECO:0007669"/>
    <property type="project" value="TreeGrafter"/>
</dbReference>
<dbReference type="GO" id="GO:0102933">
    <property type="term" value="F:GDP-4-dehydro-6-deoxy-D-mannose-4-aminotransferase activity"/>
    <property type="evidence" value="ECO:0007669"/>
    <property type="project" value="UniProtKB-EC"/>
</dbReference>